<reference evidence="2" key="1">
    <citation type="submission" date="2016-10" db="EMBL/GenBank/DDBJ databases">
        <authorList>
            <person name="Varghese N."/>
        </authorList>
    </citation>
    <scope>NUCLEOTIDE SEQUENCE [LARGE SCALE GENOMIC DNA]</scope>
    <source>
        <strain evidence="2">DSM 45096 / BCRC 16803 / CGMCC 4.1857 / CIP 109030 / JCM 12277 / KCTC 19219 / NBRC 100920 / 33214</strain>
    </source>
</reference>
<dbReference type="Gene3D" id="3.90.1720.10">
    <property type="entry name" value="endopeptidase domain like (from Nostoc punctiforme)"/>
    <property type="match status" value="1"/>
</dbReference>
<evidence type="ECO:0000313" key="2">
    <source>
        <dbReference type="Proteomes" id="UP000183015"/>
    </source>
</evidence>
<organism evidence="1 2">
    <name type="scientific">Streptacidiphilus jiangxiensis</name>
    <dbReference type="NCBI Taxonomy" id="235985"/>
    <lineage>
        <taxon>Bacteria</taxon>
        <taxon>Bacillati</taxon>
        <taxon>Actinomycetota</taxon>
        <taxon>Actinomycetes</taxon>
        <taxon>Kitasatosporales</taxon>
        <taxon>Streptomycetaceae</taxon>
        <taxon>Streptacidiphilus</taxon>
    </lineage>
</organism>
<protein>
    <submittedName>
        <fullName evidence="1">Uncharacterized protein</fullName>
    </submittedName>
</protein>
<name>A0A1H7T321_STRJI</name>
<accession>A0A1H7T321</accession>
<keyword evidence="2" id="KW-1185">Reference proteome</keyword>
<evidence type="ECO:0000313" key="1">
    <source>
        <dbReference type="EMBL" id="SEL78925.1"/>
    </source>
</evidence>
<dbReference type="EMBL" id="FOAZ01000013">
    <property type="protein sequence ID" value="SEL78925.1"/>
    <property type="molecule type" value="Genomic_DNA"/>
</dbReference>
<gene>
    <name evidence="1" type="ORF">SAMN05414137_11333</name>
</gene>
<proteinExistence type="predicted"/>
<dbReference type="AlphaFoldDB" id="A0A1H7T321"/>
<dbReference type="Proteomes" id="UP000183015">
    <property type="component" value="Unassembled WGS sequence"/>
</dbReference>
<sequence>MPHMVKVPTAQAMPGDLAYFEGHVGILIGKSAKTVQILAAPHAYDHVQRTNTWTLAYVRTNHAGLSTVQGFYRYVPPTTGPSPSPSPSLPHLAASYSGTVHNITYNIDSTFGLSSITEDAQGHIAGQMTVAPPLYGSGSFSGTVTATSINFTVTSTTPNPAGAVSIAFVGTISPTSMAGTYTVQATGGTQTGSWQLNGSTG</sequence>